<dbReference type="Proteomes" id="UP000428260">
    <property type="component" value="Chromosome"/>
</dbReference>
<evidence type="ECO:0000313" key="2">
    <source>
        <dbReference type="Proteomes" id="UP000428260"/>
    </source>
</evidence>
<name>A0A6I6JVH2_9BACT</name>
<dbReference type="AlphaFoldDB" id="A0A6I6JVH2"/>
<gene>
    <name evidence="1" type="ORF">GM418_10975</name>
</gene>
<reference evidence="1 2" key="1">
    <citation type="submission" date="2019-11" db="EMBL/GenBank/DDBJ databases">
        <authorList>
            <person name="Zheng R.K."/>
            <person name="Sun C.M."/>
        </authorList>
    </citation>
    <scope>NUCLEOTIDE SEQUENCE [LARGE SCALE GENOMIC DNA]</scope>
    <source>
        <strain evidence="1 2">WC007</strain>
    </source>
</reference>
<dbReference type="RefSeq" id="WP_158865991.1">
    <property type="nucleotide sequence ID" value="NZ_CP046401.1"/>
</dbReference>
<dbReference type="KEGG" id="mcos:GM418_10975"/>
<sequence>MNAQQLQEEIKFTKWSLKKLKKIINGRIAENKYTDKLLERNPNGSLDDINAILESRNFNNQLIDTFRRQYADNLKYLRKYDTTNINIPHNKKNKVNNKNTKTFLGKIFKKSLKRK</sequence>
<dbReference type="EMBL" id="CP046401">
    <property type="protein sequence ID" value="QGY44162.1"/>
    <property type="molecule type" value="Genomic_DNA"/>
</dbReference>
<protein>
    <submittedName>
        <fullName evidence="1">Uncharacterized protein</fullName>
    </submittedName>
</protein>
<evidence type="ECO:0000313" key="1">
    <source>
        <dbReference type="EMBL" id="QGY44162.1"/>
    </source>
</evidence>
<organism evidence="1 2">
    <name type="scientific">Maribellus comscasis</name>
    <dbReference type="NCBI Taxonomy" id="2681766"/>
    <lineage>
        <taxon>Bacteria</taxon>
        <taxon>Pseudomonadati</taxon>
        <taxon>Bacteroidota</taxon>
        <taxon>Bacteroidia</taxon>
        <taxon>Marinilabiliales</taxon>
        <taxon>Prolixibacteraceae</taxon>
        <taxon>Maribellus</taxon>
    </lineage>
</organism>
<proteinExistence type="predicted"/>
<accession>A0A6I6JVH2</accession>
<keyword evidence="2" id="KW-1185">Reference proteome</keyword>